<dbReference type="RefSeq" id="WP_079423596.1">
    <property type="nucleotide sequence ID" value="NZ_MZGV01000016.1"/>
</dbReference>
<dbReference type="PANTHER" id="PTHR30572:SF4">
    <property type="entry name" value="ABC TRANSPORTER PERMEASE YTRF"/>
    <property type="match status" value="1"/>
</dbReference>
<dbReference type="GO" id="GO:0005886">
    <property type="term" value="C:plasma membrane"/>
    <property type="evidence" value="ECO:0007669"/>
    <property type="project" value="UniProtKB-SubCell"/>
</dbReference>
<feature type="transmembrane region" description="Helical" evidence="7">
    <location>
        <begin position="303"/>
        <end position="324"/>
    </location>
</feature>
<feature type="domain" description="MacB-like periplasmic core" evidence="9">
    <location>
        <begin position="20"/>
        <end position="197"/>
    </location>
</feature>
<evidence type="ECO:0000256" key="3">
    <source>
        <dbReference type="ARBA" id="ARBA00022692"/>
    </source>
</evidence>
<feature type="domain" description="ABC3 transporter permease C-terminal" evidence="8">
    <location>
        <begin position="254"/>
        <end position="366"/>
    </location>
</feature>
<organism evidence="10 11">
    <name type="scientific">Clostridium oryzae</name>
    <dbReference type="NCBI Taxonomy" id="1450648"/>
    <lineage>
        <taxon>Bacteria</taxon>
        <taxon>Bacillati</taxon>
        <taxon>Bacillota</taxon>
        <taxon>Clostridia</taxon>
        <taxon>Eubacteriales</taxon>
        <taxon>Clostridiaceae</taxon>
        <taxon>Clostridium</taxon>
    </lineage>
</organism>
<protein>
    <submittedName>
        <fullName evidence="10">FtsX-like permease family protein</fullName>
    </submittedName>
</protein>
<dbReference type="InterPro" id="IPR003838">
    <property type="entry name" value="ABC3_permease_C"/>
</dbReference>
<dbReference type="InterPro" id="IPR025857">
    <property type="entry name" value="MacB_PCD"/>
</dbReference>
<dbReference type="OrthoDB" id="1898449at2"/>
<dbReference type="Pfam" id="PF02687">
    <property type="entry name" value="FtsX"/>
    <property type="match status" value="1"/>
</dbReference>
<reference evidence="10 11" key="1">
    <citation type="submission" date="2017-03" db="EMBL/GenBank/DDBJ databases">
        <title>Genome sequence of Clostridium oryzae DSM 28571.</title>
        <authorList>
            <person name="Poehlein A."/>
            <person name="Daniel R."/>
        </authorList>
    </citation>
    <scope>NUCLEOTIDE SEQUENCE [LARGE SCALE GENOMIC DNA]</scope>
    <source>
        <strain evidence="10 11">DSM 28571</strain>
    </source>
</reference>
<evidence type="ECO:0000256" key="1">
    <source>
        <dbReference type="ARBA" id="ARBA00004651"/>
    </source>
</evidence>
<dbReference type="AlphaFoldDB" id="A0A1V4IQG1"/>
<keyword evidence="11" id="KW-1185">Reference proteome</keyword>
<feature type="transmembrane region" description="Helical" evidence="7">
    <location>
        <begin position="21"/>
        <end position="41"/>
    </location>
</feature>
<accession>A0A1V4IQG1</accession>
<keyword evidence="4 7" id="KW-1133">Transmembrane helix</keyword>
<dbReference type="PANTHER" id="PTHR30572">
    <property type="entry name" value="MEMBRANE COMPONENT OF TRANSPORTER-RELATED"/>
    <property type="match status" value="1"/>
</dbReference>
<comment type="caution">
    <text evidence="10">The sequence shown here is derived from an EMBL/GenBank/DDBJ whole genome shotgun (WGS) entry which is preliminary data.</text>
</comment>
<keyword evidence="3 7" id="KW-0812">Transmembrane</keyword>
<evidence type="ECO:0000313" key="10">
    <source>
        <dbReference type="EMBL" id="OPJ62261.1"/>
    </source>
</evidence>
<keyword evidence="5 7" id="KW-0472">Membrane</keyword>
<feature type="transmembrane region" description="Helical" evidence="7">
    <location>
        <begin position="248"/>
        <end position="269"/>
    </location>
</feature>
<feature type="transmembrane region" description="Helical" evidence="7">
    <location>
        <begin position="344"/>
        <end position="367"/>
    </location>
</feature>
<keyword evidence="2" id="KW-1003">Cell membrane</keyword>
<dbReference type="InterPro" id="IPR050250">
    <property type="entry name" value="Macrolide_Exporter_MacB"/>
</dbReference>
<dbReference type="EMBL" id="MZGV01000016">
    <property type="protein sequence ID" value="OPJ62261.1"/>
    <property type="molecule type" value="Genomic_DNA"/>
</dbReference>
<dbReference type="STRING" id="1450648.CLORY_18690"/>
<sequence length="379" mass="42486">MKPLSSMNYYKNNKKRFITSVISVFVAVSFIYMLYAFVGSLNKSLYILNVSSSHNYSKISSYGTKQNISDNILQKLRNNPDVDKLIPLRSYGLRYSIPGSFTSAKAEAIKHADMNYFMKMDKLKIREGRLPEDGASEVAINNMVAMNRGIKIGDKVGSKVNKFDDLKGEYKVVGILKGRDMISFVSANNVTMPGYNDKQGPVNKKYIVFPRTNRLKQLNNELDAMNKKELKIDTFTSVNKEFRQSISAIKLVDVISLLAIILMVITVGSTKYVQFFNRKEEIGTLNAIGYNKNQILSRSAVEVILLNFIGFVLGLLLGLILSKLCSSSLFESKGAYGVVFSLKAFSMSLYIPLFTILFTIVPINVIISKLDPISIIENN</sequence>
<name>A0A1V4IQG1_9CLOT</name>
<evidence type="ECO:0000259" key="8">
    <source>
        <dbReference type="Pfam" id="PF02687"/>
    </source>
</evidence>
<evidence type="ECO:0000256" key="4">
    <source>
        <dbReference type="ARBA" id="ARBA00022989"/>
    </source>
</evidence>
<evidence type="ECO:0000256" key="2">
    <source>
        <dbReference type="ARBA" id="ARBA00022475"/>
    </source>
</evidence>
<evidence type="ECO:0000256" key="6">
    <source>
        <dbReference type="ARBA" id="ARBA00038076"/>
    </source>
</evidence>
<gene>
    <name evidence="10" type="ORF">CLORY_18690</name>
</gene>
<evidence type="ECO:0000259" key="9">
    <source>
        <dbReference type="Pfam" id="PF12704"/>
    </source>
</evidence>
<dbReference type="GO" id="GO:0022857">
    <property type="term" value="F:transmembrane transporter activity"/>
    <property type="evidence" value="ECO:0007669"/>
    <property type="project" value="TreeGrafter"/>
</dbReference>
<dbReference type="Pfam" id="PF12704">
    <property type="entry name" value="MacB_PCD"/>
    <property type="match status" value="1"/>
</dbReference>
<evidence type="ECO:0000313" key="11">
    <source>
        <dbReference type="Proteomes" id="UP000190080"/>
    </source>
</evidence>
<proteinExistence type="inferred from homology"/>
<evidence type="ECO:0000256" key="5">
    <source>
        <dbReference type="ARBA" id="ARBA00023136"/>
    </source>
</evidence>
<evidence type="ECO:0000256" key="7">
    <source>
        <dbReference type="SAM" id="Phobius"/>
    </source>
</evidence>
<comment type="subcellular location">
    <subcellularLocation>
        <location evidence="1">Cell membrane</location>
        <topology evidence="1">Multi-pass membrane protein</topology>
    </subcellularLocation>
</comment>
<dbReference type="Proteomes" id="UP000190080">
    <property type="component" value="Unassembled WGS sequence"/>
</dbReference>
<comment type="similarity">
    <text evidence="6">Belongs to the ABC-4 integral membrane protein family.</text>
</comment>